<dbReference type="Proteomes" id="UP000269208">
    <property type="component" value="Chromosome"/>
</dbReference>
<keyword evidence="2" id="KW-1003">Cell membrane</keyword>
<reference evidence="6 7" key="1">
    <citation type="submission" date="2018-12" db="EMBL/GenBank/DDBJ databases">
        <authorList>
            <consortium name="Pathogen Informatics"/>
        </authorList>
    </citation>
    <scope>NUCLEOTIDE SEQUENCE [LARGE SCALE GENOMIC DNA]</scope>
    <source>
        <strain evidence="6 7">NCTC6754</strain>
    </source>
</reference>
<organism evidence="6 7">
    <name type="scientific">Salmonella enterica I</name>
    <dbReference type="NCBI Taxonomy" id="59201"/>
    <lineage>
        <taxon>Bacteria</taxon>
        <taxon>Pseudomonadati</taxon>
        <taxon>Pseudomonadota</taxon>
        <taxon>Gammaproteobacteria</taxon>
        <taxon>Enterobacterales</taxon>
        <taxon>Enterobacteriaceae</taxon>
        <taxon>Salmonella</taxon>
    </lineage>
</organism>
<dbReference type="InterPro" id="IPR018385">
    <property type="entry name" value="C4_dicarb_anaerob_car-like"/>
</dbReference>
<evidence type="ECO:0000256" key="5">
    <source>
        <dbReference type="ARBA" id="ARBA00023136"/>
    </source>
</evidence>
<dbReference type="EMBL" id="LR134190">
    <property type="protein sequence ID" value="VEB51029.1"/>
    <property type="molecule type" value="Genomic_DNA"/>
</dbReference>
<keyword evidence="4" id="KW-1133">Transmembrane helix</keyword>
<dbReference type="PANTHER" id="PTHR43652">
    <property type="entry name" value="BASIC AMINO ACID ANTIPORTER YFCC-RELATED"/>
    <property type="match status" value="1"/>
</dbReference>
<comment type="subcellular location">
    <subcellularLocation>
        <location evidence="1">Cell membrane</location>
        <topology evidence="1">Multi-pass membrane protein</topology>
    </subcellularLocation>
</comment>
<sequence length="175" mass="18686">MGEEAFTSTFIDGARDLLGVALIIGIARGIVVVMDNGMITHTILHSAESLVSGLSTTIFINVTYWLEVLLSFLVPSSSGLAVLTMPIMAPLADFAHVQRDLVVTAYQSASGIVNLVYSHLRRGHGRSGNRAGSLCPLSEMGRAAVADPDIAEYGGTEHRSDDVTSQMATRLIRQD</sequence>
<dbReference type="AlphaFoldDB" id="A0A3S4LNK5"/>
<evidence type="ECO:0000256" key="2">
    <source>
        <dbReference type="ARBA" id="ARBA00022475"/>
    </source>
</evidence>
<keyword evidence="3" id="KW-0812">Transmembrane</keyword>
<name>A0A3S4LNK5_SALET</name>
<accession>A0A3S4LNK5</accession>
<gene>
    <name evidence="6" type="ORF">NCTC6754_00722</name>
</gene>
<dbReference type="GO" id="GO:0005886">
    <property type="term" value="C:plasma membrane"/>
    <property type="evidence" value="ECO:0007669"/>
    <property type="project" value="UniProtKB-SubCell"/>
</dbReference>
<protein>
    <submittedName>
        <fullName evidence="6">Arginine/ornithine antiporter ArcD</fullName>
    </submittedName>
</protein>
<dbReference type="Pfam" id="PF03606">
    <property type="entry name" value="DcuC"/>
    <property type="match status" value="1"/>
</dbReference>
<evidence type="ECO:0000313" key="6">
    <source>
        <dbReference type="EMBL" id="VEB51029.1"/>
    </source>
</evidence>
<keyword evidence="5" id="KW-0472">Membrane</keyword>
<dbReference type="InterPro" id="IPR051679">
    <property type="entry name" value="DASS-Related_Transporters"/>
</dbReference>
<evidence type="ECO:0000313" key="7">
    <source>
        <dbReference type="Proteomes" id="UP000269208"/>
    </source>
</evidence>
<evidence type="ECO:0000256" key="1">
    <source>
        <dbReference type="ARBA" id="ARBA00004651"/>
    </source>
</evidence>
<proteinExistence type="predicted"/>
<evidence type="ECO:0000256" key="4">
    <source>
        <dbReference type="ARBA" id="ARBA00022989"/>
    </source>
</evidence>
<evidence type="ECO:0000256" key="3">
    <source>
        <dbReference type="ARBA" id="ARBA00022692"/>
    </source>
</evidence>
<dbReference type="PANTHER" id="PTHR43652:SF6">
    <property type="entry name" value="ARGININE REPRESSOR"/>
    <property type="match status" value="1"/>
</dbReference>